<accession>A0ABN7XNK7</accession>
<dbReference type="EMBL" id="CAJVQB010165295">
    <property type="protein sequence ID" value="CAG8856913.1"/>
    <property type="molecule type" value="Genomic_DNA"/>
</dbReference>
<comment type="caution">
    <text evidence="1">The sequence shown here is derived from an EMBL/GenBank/DDBJ whole genome shotgun (WGS) entry which is preliminary data.</text>
</comment>
<evidence type="ECO:0000313" key="2">
    <source>
        <dbReference type="Proteomes" id="UP000789901"/>
    </source>
</evidence>
<name>A0ABN7XNK7_GIGMA</name>
<feature type="non-terminal residue" evidence="1">
    <location>
        <position position="1"/>
    </location>
</feature>
<evidence type="ECO:0000313" key="1">
    <source>
        <dbReference type="EMBL" id="CAG8856913.1"/>
    </source>
</evidence>
<keyword evidence="2" id="KW-1185">Reference proteome</keyword>
<dbReference type="Proteomes" id="UP000789901">
    <property type="component" value="Unassembled WGS sequence"/>
</dbReference>
<feature type="non-terminal residue" evidence="1">
    <location>
        <position position="120"/>
    </location>
</feature>
<sequence length="120" mass="14023">KTIKFSFKQSCDRQHRDLLIVDQTESWIVPQNIITLESSKASKFLYIIGWVVYKLIKSDPLTMPHEDFMKISSCLNALSTENVEYEGNTHSKKTTIIPGTEFVQFMYYLESLVLQLFEKH</sequence>
<proteinExistence type="predicted"/>
<gene>
    <name evidence="1" type="ORF">GMARGA_LOCUS45734</name>
</gene>
<protein>
    <submittedName>
        <fullName evidence="1">17051_t:CDS:1</fullName>
    </submittedName>
</protein>
<reference evidence="1 2" key="1">
    <citation type="submission" date="2021-06" db="EMBL/GenBank/DDBJ databases">
        <authorList>
            <person name="Kallberg Y."/>
            <person name="Tangrot J."/>
            <person name="Rosling A."/>
        </authorList>
    </citation>
    <scope>NUCLEOTIDE SEQUENCE [LARGE SCALE GENOMIC DNA]</scope>
    <source>
        <strain evidence="1 2">120-4 pot B 10/14</strain>
    </source>
</reference>
<organism evidence="1 2">
    <name type="scientific">Gigaspora margarita</name>
    <dbReference type="NCBI Taxonomy" id="4874"/>
    <lineage>
        <taxon>Eukaryota</taxon>
        <taxon>Fungi</taxon>
        <taxon>Fungi incertae sedis</taxon>
        <taxon>Mucoromycota</taxon>
        <taxon>Glomeromycotina</taxon>
        <taxon>Glomeromycetes</taxon>
        <taxon>Diversisporales</taxon>
        <taxon>Gigasporaceae</taxon>
        <taxon>Gigaspora</taxon>
    </lineage>
</organism>